<keyword evidence="3" id="KW-1185">Reference proteome</keyword>
<feature type="region of interest" description="Disordered" evidence="1">
    <location>
        <begin position="39"/>
        <end position="70"/>
    </location>
</feature>
<sequence>MIETRKYYAENINMADQDYDMGPATEMMINDFDDERTLDEEEALEGSEDSHNELSNLQKDQACEMKKSSP</sequence>
<dbReference type="AlphaFoldDB" id="A0AA40KX73"/>
<dbReference type="EMBL" id="JAHYIQ010000001">
    <property type="protein sequence ID" value="KAK1136384.1"/>
    <property type="molecule type" value="Genomic_DNA"/>
</dbReference>
<comment type="caution">
    <text evidence="2">The sequence shown here is derived from an EMBL/GenBank/DDBJ whole genome shotgun (WGS) entry which is preliminary data.</text>
</comment>
<dbReference type="Proteomes" id="UP001177670">
    <property type="component" value="Unassembled WGS sequence"/>
</dbReference>
<gene>
    <name evidence="2" type="ORF">K0M31_000942</name>
</gene>
<protein>
    <submittedName>
        <fullName evidence="2">Uncharacterized protein</fullName>
    </submittedName>
</protein>
<accession>A0AA40KX73</accession>
<evidence type="ECO:0000313" key="3">
    <source>
        <dbReference type="Proteomes" id="UP001177670"/>
    </source>
</evidence>
<proteinExistence type="predicted"/>
<feature type="compositionally biased region" description="Basic and acidic residues" evidence="1">
    <location>
        <begin position="61"/>
        <end position="70"/>
    </location>
</feature>
<organism evidence="2 3">
    <name type="scientific">Melipona bicolor</name>
    <dbReference type="NCBI Taxonomy" id="60889"/>
    <lineage>
        <taxon>Eukaryota</taxon>
        <taxon>Metazoa</taxon>
        <taxon>Ecdysozoa</taxon>
        <taxon>Arthropoda</taxon>
        <taxon>Hexapoda</taxon>
        <taxon>Insecta</taxon>
        <taxon>Pterygota</taxon>
        <taxon>Neoptera</taxon>
        <taxon>Endopterygota</taxon>
        <taxon>Hymenoptera</taxon>
        <taxon>Apocrita</taxon>
        <taxon>Aculeata</taxon>
        <taxon>Apoidea</taxon>
        <taxon>Anthophila</taxon>
        <taxon>Apidae</taxon>
        <taxon>Melipona</taxon>
    </lineage>
</organism>
<evidence type="ECO:0000256" key="1">
    <source>
        <dbReference type="SAM" id="MobiDB-lite"/>
    </source>
</evidence>
<name>A0AA40KX73_9HYME</name>
<evidence type="ECO:0000313" key="2">
    <source>
        <dbReference type="EMBL" id="KAK1136384.1"/>
    </source>
</evidence>
<reference evidence="2" key="1">
    <citation type="submission" date="2021-10" db="EMBL/GenBank/DDBJ databases">
        <title>Melipona bicolor Genome sequencing and assembly.</title>
        <authorList>
            <person name="Araujo N.S."/>
            <person name="Arias M.C."/>
        </authorList>
    </citation>
    <scope>NUCLEOTIDE SEQUENCE</scope>
    <source>
        <strain evidence="2">USP_2M_L1-L4_2017</strain>
        <tissue evidence="2">Whole body</tissue>
    </source>
</reference>